<evidence type="ECO:0000313" key="5">
    <source>
        <dbReference type="EMBL" id="KAF2018669.1"/>
    </source>
</evidence>
<proteinExistence type="predicted"/>
<dbReference type="AlphaFoldDB" id="A0A6A5Y084"/>
<dbReference type="InterPro" id="IPR000504">
    <property type="entry name" value="RRM_dom"/>
</dbReference>
<accession>A0A6A5Y084</accession>
<feature type="compositionally biased region" description="Low complexity" evidence="3">
    <location>
        <begin position="178"/>
        <end position="192"/>
    </location>
</feature>
<dbReference type="GeneID" id="54283097"/>
<dbReference type="PANTHER" id="PTHR19965:SF35">
    <property type="entry name" value="RNA ANNEALING PROTEIN YRA1"/>
    <property type="match status" value="1"/>
</dbReference>
<dbReference type="GO" id="GO:0003729">
    <property type="term" value="F:mRNA binding"/>
    <property type="evidence" value="ECO:0007669"/>
    <property type="project" value="TreeGrafter"/>
</dbReference>
<name>A0A6A5Y084_9PLEO</name>
<dbReference type="Pfam" id="PF13865">
    <property type="entry name" value="FoP_duplication"/>
    <property type="match status" value="1"/>
</dbReference>
<feature type="region of interest" description="Disordered" evidence="3">
    <location>
        <begin position="1"/>
        <end position="68"/>
    </location>
</feature>
<protein>
    <recommendedName>
        <fullName evidence="4">RRM domain-containing protein</fullName>
    </recommendedName>
</protein>
<dbReference type="SMART" id="SM01218">
    <property type="entry name" value="FoP_duplication"/>
    <property type="match status" value="1"/>
</dbReference>
<dbReference type="InterPro" id="IPR035979">
    <property type="entry name" value="RBD_domain_sf"/>
</dbReference>
<keyword evidence="6" id="KW-1185">Reference proteome</keyword>
<evidence type="ECO:0000313" key="6">
    <source>
        <dbReference type="Proteomes" id="UP000799778"/>
    </source>
</evidence>
<reference evidence="5" key="1">
    <citation type="journal article" date="2020" name="Stud. Mycol.">
        <title>101 Dothideomycetes genomes: a test case for predicting lifestyles and emergence of pathogens.</title>
        <authorList>
            <person name="Haridas S."/>
            <person name="Albert R."/>
            <person name="Binder M."/>
            <person name="Bloem J."/>
            <person name="Labutti K."/>
            <person name="Salamov A."/>
            <person name="Andreopoulos B."/>
            <person name="Baker S."/>
            <person name="Barry K."/>
            <person name="Bills G."/>
            <person name="Bluhm B."/>
            <person name="Cannon C."/>
            <person name="Castanera R."/>
            <person name="Culley D."/>
            <person name="Daum C."/>
            <person name="Ezra D."/>
            <person name="Gonzalez J."/>
            <person name="Henrissat B."/>
            <person name="Kuo A."/>
            <person name="Liang C."/>
            <person name="Lipzen A."/>
            <person name="Lutzoni F."/>
            <person name="Magnuson J."/>
            <person name="Mondo S."/>
            <person name="Nolan M."/>
            <person name="Ohm R."/>
            <person name="Pangilinan J."/>
            <person name="Park H.-J."/>
            <person name="Ramirez L."/>
            <person name="Alfaro M."/>
            <person name="Sun H."/>
            <person name="Tritt A."/>
            <person name="Yoshinaga Y."/>
            <person name="Zwiers L.-H."/>
            <person name="Turgeon B."/>
            <person name="Goodwin S."/>
            <person name="Spatafora J."/>
            <person name="Crous P."/>
            <person name="Grigoriev I."/>
        </authorList>
    </citation>
    <scope>NUCLEOTIDE SEQUENCE</scope>
    <source>
        <strain evidence="5">CBS 175.79</strain>
    </source>
</reference>
<sequence>MSTGKLDQSLDDILKTRRQSSRRGRGSRRPGTGRPAATEAPVGGVQKATRPAKQAKGGAAASIPTAGSGESKIMISNLPLDVEESQLKDYFSSAMNVGRPKRVMMQYGPNGRSLGAATVIFSKADQAAKAVKALDNVRIDNRLLKVEVLVSAANAPAPAPVASLADRVTQAKKDKPKPATATKAAAAGPRGANNKRGRGRGRGGRAPRDKKKTVEELDAEMNDYFPSAEGGNDAMVTNGGAAAPAAGDINMDDETL</sequence>
<dbReference type="RefSeq" id="XP_033387008.1">
    <property type="nucleotide sequence ID" value="XM_033525700.1"/>
</dbReference>
<evidence type="ECO:0000256" key="1">
    <source>
        <dbReference type="ARBA" id="ARBA00022884"/>
    </source>
</evidence>
<keyword evidence="1 2" id="KW-0694">RNA-binding</keyword>
<dbReference type="PANTHER" id="PTHR19965">
    <property type="entry name" value="RNA AND EXPORT FACTOR BINDING PROTEIN"/>
    <property type="match status" value="1"/>
</dbReference>
<dbReference type="EMBL" id="ML978067">
    <property type="protein sequence ID" value="KAF2018669.1"/>
    <property type="molecule type" value="Genomic_DNA"/>
</dbReference>
<evidence type="ECO:0000259" key="4">
    <source>
        <dbReference type="PROSITE" id="PS50102"/>
    </source>
</evidence>
<gene>
    <name evidence="5" type="ORF">BU24DRAFT_405435</name>
</gene>
<dbReference type="Pfam" id="PF00076">
    <property type="entry name" value="RRM_1"/>
    <property type="match status" value="1"/>
</dbReference>
<dbReference type="PROSITE" id="PS50102">
    <property type="entry name" value="RRM"/>
    <property type="match status" value="1"/>
</dbReference>
<feature type="compositionally biased region" description="Basic residues" evidence="3">
    <location>
        <begin position="193"/>
        <end position="211"/>
    </location>
</feature>
<feature type="compositionally biased region" description="Basic residues" evidence="3">
    <location>
        <begin position="16"/>
        <end position="28"/>
    </location>
</feature>
<dbReference type="InterPro" id="IPR012677">
    <property type="entry name" value="Nucleotide-bd_a/b_plait_sf"/>
</dbReference>
<evidence type="ECO:0000256" key="2">
    <source>
        <dbReference type="PROSITE-ProRule" id="PRU00176"/>
    </source>
</evidence>
<dbReference type="InterPro" id="IPR025715">
    <property type="entry name" value="FoP_C"/>
</dbReference>
<feature type="region of interest" description="Disordered" evidence="3">
    <location>
        <begin position="169"/>
        <end position="256"/>
    </location>
</feature>
<dbReference type="SMART" id="SM00360">
    <property type="entry name" value="RRM"/>
    <property type="match status" value="1"/>
</dbReference>
<dbReference type="Gene3D" id="3.30.70.330">
    <property type="match status" value="1"/>
</dbReference>
<evidence type="ECO:0000256" key="3">
    <source>
        <dbReference type="SAM" id="MobiDB-lite"/>
    </source>
</evidence>
<organism evidence="5 6">
    <name type="scientific">Aaosphaeria arxii CBS 175.79</name>
    <dbReference type="NCBI Taxonomy" id="1450172"/>
    <lineage>
        <taxon>Eukaryota</taxon>
        <taxon>Fungi</taxon>
        <taxon>Dikarya</taxon>
        <taxon>Ascomycota</taxon>
        <taxon>Pezizomycotina</taxon>
        <taxon>Dothideomycetes</taxon>
        <taxon>Pleosporomycetidae</taxon>
        <taxon>Pleosporales</taxon>
        <taxon>Pleosporales incertae sedis</taxon>
        <taxon>Aaosphaeria</taxon>
    </lineage>
</organism>
<dbReference type="GO" id="GO:0005634">
    <property type="term" value="C:nucleus"/>
    <property type="evidence" value="ECO:0007669"/>
    <property type="project" value="TreeGrafter"/>
</dbReference>
<feature type="domain" description="RRM" evidence="4">
    <location>
        <begin position="71"/>
        <end position="151"/>
    </location>
</feature>
<dbReference type="Proteomes" id="UP000799778">
    <property type="component" value="Unassembled WGS sequence"/>
</dbReference>
<dbReference type="SUPFAM" id="SSF54928">
    <property type="entry name" value="RNA-binding domain, RBD"/>
    <property type="match status" value="1"/>
</dbReference>
<dbReference type="InterPro" id="IPR051229">
    <property type="entry name" value="ALYREF_mRNA_export"/>
</dbReference>
<dbReference type="OrthoDB" id="346839at2759"/>